<gene>
    <name evidence="2" type="ORF">Tci_926954</name>
</gene>
<dbReference type="AlphaFoldDB" id="A0A699X5D4"/>
<feature type="region of interest" description="Disordered" evidence="1">
    <location>
        <begin position="61"/>
        <end position="82"/>
    </location>
</feature>
<feature type="non-terminal residue" evidence="2">
    <location>
        <position position="95"/>
    </location>
</feature>
<proteinExistence type="predicted"/>
<protein>
    <submittedName>
        <fullName evidence="2">Uncharacterized protein</fullName>
    </submittedName>
</protein>
<sequence length="95" mass="10671">ITELNVDLQRSTPSSVTNDLGDQQQDENRPPSNENVAAVVSRQAVADIPRHMGIEQYEIETNTDINQDEDQDQGPSTSFKDIEFFNDDLTVYAND</sequence>
<reference evidence="2" key="1">
    <citation type="journal article" date="2019" name="Sci. Rep.">
        <title>Draft genome of Tanacetum cinerariifolium, the natural source of mosquito coil.</title>
        <authorList>
            <person name="Yamashiro T."/>
            <person name="Shiraishi A."/>
            <person name="Satake H."/>
            <person name="Nakayama K."/>
        </authorList>
    </citation>
    <scope>NUCLEOTIDE SEQUENCE</scope>
</reference>
<feature type="region of interest" description="Disordered" evidence="1">
    <location>
        <begin position="1"/>
        <end position="36"/>
    </location>
</feature>
<feature type="compositionally biased region" description="Polar residues" evidence="1">
    <location>
        <begin position="8"/>
        <end position="23"/>
    </location>
</feature>
<dbReference type="EMBL" id="BKCJ011812708">
    <property type="protein sequence ID" value="GFD54985.1"/>
    <property type="molecule type" value="Genomic_DNA"/>
</dbReference>
<organism evidence="2">
    <name type="scientific">Tanacetum cinerariifolium</name>
    <name type="common">Dalmatian daisy</name>
    <name type="synonym">Chrysanthemum cinerariifolium</name>
    <dbReference type="NCBI Taxonomy" id="118510"/>
    <lineage>
        <taxon>Eukaryota</taxon>
        <taxon>Viridiplantae</taxon>
        <taxon>Streptophyta</taxon>
        <taxon>Embryophyta</taxon>
        <taxon>Tracheophyta</taxon>
        <taxon>Spermatophyta</taxon>
        <taxon>Magnoliopsida</taxon>
        <taxon>eudicotyledons</taxon>
        <taxon>Gunneridae</taxon>
        <taxon>Pentapetalae</taxon>
        <taxon>asterids</taxon>
        <taxon>campanulids</taxon>
        <taxon>Asterales</taxon>
        <taxon>Asteraceae</taxon>
        <taxon>Asteroideae</taxon>
        <taxon>Anthemideae</taxon>
        <taxon>Anthemidinae</taxon>
        <taxon>Tanacetum</taxon>
    </lineage>
</organism>
<evidence type="ECO:0000313" key="2">
    <source>
        <dbReference type="EMBL" id="GFD54985.1"/>
    </source>
</evidence>
<evidence type="ECO:0000256" key="1">
    <source>
        <dbReference type="SAM" id="MobiDB-lite"/>
    </source>
</evidence>
<name>A0A699X5D4_TANCI</name>
<comment type="caution">
    <text evidence="2">The sequence shown here is derived from an EMBL/GenBank/DDBJ whole genome shotgun (WGS) entry which is preliminary data.</text>
</comment>
<feature type="non-terminal residue" evidence="2">
    <location>
        <position position="1"/>
    </location>
</feature>
<accession>A0A699X5D4</accession>